<dbReference type="Proteomes" id="UP000664795">
    <property type="component" value="Unassembled WGS sequence"/>
</dbReference>
<feature type="domain" description="Putative auto-transporter adhesin head GIN" evidence="3">
    <location>
        <begin position="35"/>
        <end position="215"/>
    </location>
</feature>
<dbReference type="Pfam" id="PF10988">
    <property type="entry name" value="DUF2807"/>
    <property type="match status" value="1"/>
</dbReference>
<proteinExistence type="predicted"/>
<name>A0A939G7D9_9BACT</name>
<dbReference type="Gene3D" id="2.160.20.120">
    <property type="match status" value="1"/>
</dbReference>
<evidence type="ECO:0000256" key="1">
    <source>
        <dbReference type="SAM" id="MobiDB-lite"/>
    </source>
</evidence>
<reference evidence="4 5" key="1">
    <citation type="submission" date="2021-03" db="EMBL/GenBank/DDBJ databases">
        <title>Fibrella sp. HMF5036 genome sequencing and assembly.</title>
        <authorList>
            <person name="Kang H."/>
            <person name="Kim H."/>
            <person name="Bae S."/>
            <person name="Joh K."/>
        </authorList>
    </citation>
    <scope>NUCLEOTIDE SEQUENCE [LARGE SCALE GENOMIC DNA]</scope>
    <source>
        <strain evidence="4 5">HMF5036</strain>
    </source>
</reference>
<organism evidence="4 5">
    <name type="scientific">Fibrella aquatilis</name>
    <dbReference type="NCBI Taxonomy" id="2817059"/>
    <lineage>
        <taxon>Bacteria</taxon>
        <taxon>Pseudomonadati</taxon>
        <taxon>Bacteroidota</taxon>
        <taxon>Cytophagia</taxon>
        <taxon>Cytophagales</taxon>
        <taxon>Spirosomataceae</taxon>
        <taxon>Fibrella</taxon>
    </lineage>
</organism>
<feature type="region of interest" description="Disordered" evidence="1">
    <location>
        <begin position="207"/>
        <end position="233"/>
    </location>
</feature>
<protein>
    <submittedName>
        <fullName evidence="4">DUF2807 domain-containing protein</fullName>
    </submittedName>
</protein>
<dbReference type="RefSeq" id="WP_207337203.1">
    <property type="nucleotide sequence ID" value="NZ_JAFMYU010000018.1"/>
</dbReference>
<evidence type="ECO:0000313" key="5">
    <source>
        <dbReference type="Proteomes" id="UP000664795"/>
    </source>
</evidence>
<keyword evidence="2" id="KW-0732">Signal</keyword>
<sequence>MKTTLLLTTALGLLASPAALAQTVTLTPSVANVSTLNVRNGVDVFLTQGTTESLRIDARGFDEDEIVVEMSNGTLKLAVDRKGIWGGMGRNNYIKAYLTVKNLSAINVSSGADVHGQTDFTADQLAINVSSGADLTMNVKARDMTVSVSSGADATLSGSTERLVAKSSGGADLHAQKLIADVCQVQASGGADAKVYGRKEFRLQASGGGDIDFSGPGQVVSRQTSGGGDINSH</sequence>
<comment type="caution">
    <text evidence="4">The sequence shown here is derived from an EMBL/GenBank/DDBJ whole genome shotgun (WGS) entry which is preliminary data.</text>
</comment>
<dbReference type="InterPro" id="IPR021255">
    <property type="entry name" value="DUF2807"/>
</dbReference>
<feature type="chain" id="PRO_5037483478" evidence="2">
    <location>
        <begin position="22"/>
        <end position="233"/>
    </location>
</feature>
<evidence type="ECO:0000256" key="2">
    <source>
        <dbReference type="SAM" id="SignalP"/>
    </source>
</evidence>
<evidence type="ECO:0000259" key="3">
    <source>
        <dbReference type="Pfam" id="PF10988"/>
    </source>
</evidence>
<accession>A0A939G7D9</accession>
<keyword evidence="5" id="KW-1185">Reference proteome</keyword>
<gene>
    <name evidence="4" type="ORF">J2I48_19680</name>
</gene>
<evidence type="ECO:0000313" key="4">
    <source>
        <dbReference type="EMBL" id="MBO0933241.1"/>
    </source>
</evidence>
<dbReference type="AlphaFoldDB" id="A0A939G7D9"/>
<dbReference type="EMBL" id="JAFMYU010000018">
    <property type="protein sequence ID" value="MBO0933241.1"/>
    <property type="molecule type" value="Genomic_DNA"/>
</dbReference>
<feature type="signal peptide" evidence="2">
    <location>
        <begin position="1"/>
        <end position="21"/>
    </location>
</feature>